<dbReference type="CDD" id="cd06267">
    <property type="entry name" value="PBP1_LacI_sugar_binding-like"/>
    <property type="match status" value="1"/>
</dbReference>
<evidence type="ECO:0000256" key="1">
    <source>
        <dbReference type="ARBA" id="ARBA00023015"/>
    </source>
</evidence>
<dbReference type="EMBL" id="PISE01000011">
    <property type="protein sequence ID" value="PKG24703.1"/>
    <property type="molecule type" value="Genomic_DNA"/>
</dbReference>
<dbReference type="SUPFAM" id="SSF53822">
    <property type="entry name" value="Periplasmic binding protein-like I"/>
    <property type="match status" value="1"/>
</dbReference>
<keyword evidence="2" id="KW-0238">DNA-binding</keyword>
<dbReference type="InterPro" id="IPR028082">
    <property type="entry name" value="Peripla_BP_I"/>
</dbReference>
<name>A0A2N0Z5B9_9BACI</name>
<comment type="caution">
    <text evidence="5">The sequence shown here is derived from an EMBL/GenBank/DDBJ whole genome shotgun (WGS) entry which is preliminary data.</text>
</comment>
<evidence type="ECO:0000259" key="4">
    <source>
        <dbReference type="PROSITE" id="PS50932"/>
    </source>
</evidence>
<sequence>MKTTIYQVAQEAGVSISTVSKVINDTGRISEETRKKVKKVMKELNYQPSVVASALTGKQTKVIGLLIADISNPFYAEVARQIENRSRERGFHVMMCSTDNEEEKEKNYLSLLTRQRIDGLIVASAFHNTDVLAKVIQNQKYPVVMIASDIPKLPIHSVRVDDYQGSYLAASHLVQLGHKRIAIIAENIRSNHQRVTGYKDVLGEYDLPLLEEYMVQTEATNEKGYEAAKQLLSLENRPTAIFAGNDLLATGIIKAAKGLNLDVPKQLSVVGFDNTILSTVLTPALTTVAQPIREMGSKVVDLLIEEMEQPSKYKQRLLFTPELIVRESTASWDRK</sequence>
<dbReference type="PROSITE" id="PS50932">
    <property type="entry name" value="HTH_LACI_2"/>
    <property type="match status" value="1"/>
</dbReference>
<dbReference type="Gene3D" id="1.10.260.40">
    <property type="entry name" value="lambda repressor-like DNA-binding domains"/>
    <property type="match status" value="1"/>
</dbReference>
<dbReference type="InterPro" id="IPR010982">
    <property type="entry name" value="Lambda_DNA-bd_dom_sf"/>
</dbReference>
<dbReference type="SUPFAM" id="SSF47413">
    <property type="entry name" value="lambda repressor-like DNA-binding domains"/>
    <property type="match status" value="1"/>
</dbReference>
<dbReference type="CDD" id="cd01392">
    <property type="entry name" value="HTH_LacI"/>
    <property type="match status" value="1"/>
</dbReference>
<gene>
    <name evidence="5" type="ORF">CWS01_05480</name>
</gene>
<evidence type="ECO:0000313" key="5">
    <source>
        <dbReference type="EMBL" id="PKG24703.1"/>
    </source>
</evidence>
<dbReference type="AlphaFoldDB" id="A0A2N0Z5B9"/>
<dbReference type="Proteomes" id="UP000233375">
    <property type="component" value="Unassembled WGS sequence"/>
</dbReference>
<dbReference type="GO" id="GO:0003700">
    <property type="term" value="F:DNA-binding transcription factor activity"/>
    <property type="evidence" value="ECO:0007669"/>
    <property type="project" value="TreeGrafter"/>
</dbReference>
<evidence type="ECO:0000256" key="3">
    <source>
        <dbReference type="ARBA" id="ARBA00023163"/>
    </source>
</evidence>
<dbReference type="SMART" id="SM00354">
    <property type="entry name" value="HTH_LACI"/>
    <property type="match status" value="1"/>
</dbReference>
<keyword evidence="1" id="KW-0805">Transcription regulation</keyword>
<keyword evidence="6" id="KW-1185">Reference proteome</keyword>
<dbReference type="GO" id="GO:0000976">
    <property type="term" value="F:transcription cis-regulatory region binding"/>
    <property type="evidence" value="ECO:0007669"/>
    <property type="project" value="TreeGrafter"/>
</dbReference>
<protein>
    <submittedName>
        <fullName evidence="5">LacI family transcriptional regulator</fullName>
    </submittedName>
</protein>
<dbReference type="Gene3D" id="3.40.50.2300">
    <property type="match status" value="2"/>
</dbReference>
<evidence type="ECO:0000256" key="2">
    <source>
        <dbReference type="ARBA" id="ARBA00023125"/>
    </source>
</evidence>
<reference evidence="5 6" key="1">
    <citation type="journal article" date="2003" name="Int. J. Syst. Evol. Microbiol.">
        <title>Bacillus nealsonii sp. nov., isolated from a spacecraft-assembly facility, whose spores are gamma-radiation resistant.</title>
        <authorList>
            <person name="Venkateswaran K."/>
            <person name="Kempf M."/>
            <person name="Chen F."/>
            <person name="Satomi M."/>
            <person name="Nicholson W."/>
            <person name="Kern R."/>
        </authorList>
    </citation>
    <scope>NUCLEOTIDE SEQUENCE [LARGE SCALE GENOMIC DNA]</scope>
    <source>
        <strain evidence="5 6">FO-92</strain>
    </source>
</reference>
<keyword evidence="3" id="KW-0804">Transcription</keyword>
<proteinExistence type="predicted"/>
<dbReference type="PANTHER" id="PTHR30146">
    <property type="entry name" value="LACI-RELATED TRANSCRIPTIONAL REPRESSOR"/>
    <property type="match status" value="1"/>
</dbReference>
<dbReference type="PANTHER" id="PTHR30146:SF147">
    <property type="entry name" value="HTH-TYPE TRANSCRIPTIONAL REGULATOR DEGA"/>
    <property type="match status" value="1"/>
</dbReference>
<accession>A0A2N0Z5B9</accession>
<dbReference type="InterPro" id="IPR046335">
    <property type="entry name" value="LacI/GalR-like_sensor"/>
</dbReference>
<organism evidence="5 6">
    <name type="scientific">Niallia nealsonii</name>
    <dbReference type="NCBI Taxonomy" id="115979"/>
    <lineage>
        <taxon>Bacteria</taxon>
        <taxon>Bacillati</taxon>
        <taxon>Bacillota</taxon>
        <taxon>Bacilli</taxon>
        <taxon>Bacillales</taxon>
        <taxon>Bacillaceae</taxon>
        <taxon>Niallia</taxon>
    </lineage>
</organism>
<evidence type="ECO:0000313" key="6">
    <source>
        <dbReference type="Proteomes" id="UP000233375"/>
    </source>
</evidence>
<dbReference type="RefSeq" id="WP_101176140.1">
    <property type="nucleotide sequence ID" value="NZ_PISE01000011.1"/>
</dbReference>
<dbReference type="Pfam" id="PF13377">
    <property type="entry name" value="Peripla_BP_3"/>
    <property type="match status" value="1"/>
</dbReference>
<feature type="domain" description="HTH lacI-type" evidence="4">
    <location>
        <begin position="3"/>
        <end position="57"/>
    </location>
</feature>
<dbReference type="OrthoDB" id="9796186at2"/>
<dbReference type="Pfam" id="PF00356">
    <property type="entry name" value="LacI"/>
    <property type="match status" value="1"/>
</dbReference>
<dbReference type="InterPro" id="IPR000843">
    <property type="entry name" value="HTH_LacI"/>
</dbReference>